<feature type="region of interest" description="Disordered" evidence="3">
    <location>
        <begin position="109"/>
        <end position="136"/>
    </location>
</feature>
<evidence type="ECO:0000313" key="5">
    <source>
        <dbReference type="Proteomes" id="UP001217089"/>
    </source>
</evidence>
<accession>A0ABQ9E7S7</accession>
<proteinExistence type="inferred from homology"/>
<dbReference type="SUPFAM" id="SSF53448">
    <property type="entry name" value="Nucleotide-diphospho-sugar transferases"/>
    <property type="match status" value="1"/>
</dbReference>
<dbReference type="Proteomes" id="UP001217089">
    <property type="component" value="Unassembled WGS sequence"/>
</dbReference>
<dbReference type="Pfam" id="PF01793">
    <property type="entry name" value="Glyco_transf_15"/>
    <property type="match status" value="1"/>
</dbReference>
<gene>
    <name evidence="4" type="ORF">KUTeg_023667</name>
</gene>
<protein>
    <submittedName>
        <fullName evidence="4">Uncharacterized protein</fullName>
    </submittedName>
</protein>
<organism evidence="4 5">
    <name type="scientific">Tegillarca granosa</name>
    <name type="common">Malaysian cockle</name>
    <name type="synonym">Anadara granosa</name>
    <dbReference type="NCBI Taxonomy" id="220873"/>
    <lineage>
        <taxon>Eukaryota</taxon>
        <taxon>Metazoa</taxon>
        <taxon>Spiralia</taxon>
        <taxon>Lophotrochozoa</taxon>
        <taxon>Mollusca</taxon>
        <taxon>Bivalvia</taxon>
        <taxon>Autobranchia</taxon>
        <taxon>Pteriomorphia</taxon>
        <taxon>Arcoida</taxon>
        <taxon>Arcoidea</taxon>
        <taxon>Arcidae</taxon>
        <taxon>Tegillarca</taxon>
    </lineage>
</organism>
<evidence type="ECO:0000313" key="4">
    <source>
        <dbReference type="EMBL" id="KAJ8299607.1"/>
    </source>
</evidence>
<evidence type="ECO:0000256" key="3">
    <source>
        <dbReference type="SAM" id="MobiDB-lite"/>
    </source>
</evidence>
<evidence type="ECO:0000256" key="2">
    <source>
        <dbReference type="ARBA" id="ARBA00022679"/>
    </source>
</evidence>
<evidence type="ECO:0000256" key="1">
    <source>
        <dbReference type="ARBA" id="ARBA00007677"/>
    </source>
</evidence>
<dbReference type="InterPro" id="IPR002685">
    <property type="entry name" value="Glyco_trans_15"/>
</dbReference>
<comment type="caution">
    <text evidence="4">The sequence shown here is derived from an EMBL/GenBank/DDBJ whole genome shotgun (WGS) entry which is preliminary data.</text>
</comment>
<sequence length="136" mass="16261">MQIPVFRHLWFLQKYRISLYKKCGKFINNTTINKKLYKLYLVEKDLDTLFYNNLELTSVQFMNRQEVQTFVNAVDKSYGQFIYRWGDAPLRYAILTMFAEEKSVQIDMKQEDLGGETDTEEPVNIEISKKKKERNP</sequence>
<reference evidence="4 5" key="1">
    <citation type="submission" date="2022-12" db="EMBL/GenBank/DDBJ databases">
        <title>Chromosome-level genome of Tegillarca granosa.</title>
        <authorList>
            <person name="Kim J."/>
        </authorList>
    </citation>
    <scope>NUCLEOTIDE SEQUENCE [LARGE SCALE GENOMIC DNA]</scope>
    <source>
        <strain evidence="4">Teg-2019</strain>
        <tissue evidence="4">Adductor muscle</tissue>
    </source>
</reference>
<keyword evidence="2" id="KW-0808">Transferase</keyword>
<dbReference type="Gene3D" id="3.90.550.10">
    <property type="entry name" value="Spore Coat Polysaccharide Biosynthesis Protein SpsA, Chain A"/>
    <property type="match status" value="1"/>
</dbReference>
<name>A0ABQ9E7S7_TEGGR</name>
<keyword evidence="5" id="KW-1185">Reference proteome</keyword>
<dbReference type="InterPro" id="IPR029044">
    <property type="entry name" value="Nucleotide-diphossugar_trans"/>
</dbReference>
<comment type="similarity">
    <text evidence="1">Belongs to the glycosyltransferase 15 family.</text>
</comment>
<feature type="compositionally biased region" description="Acidic residues" evidence="3">
    <location>
        <begin position="113"/>
        <end position="123"/>
    </location>
</feature>
<dbReference type="EMBL" id="JARBDR010000921">
    <property type="protein sequence ID" value="KAJ8299607.1"/>
    <property type="molecule type" value="Genomic_DNA"/>
</dbReference>